<proteinExistence type="predicted"/>
<dbReference type="Pfam" id="PF07920">
    <property type="entry name" value="DUF1684"/>
    <property type="match status" value="1"/>
</dbReference>
<reference evidence="3" key="1">
    <citation type="submission" date="2017-06" db="EMBL/GenBank/DDBJ databases">
        <authorList>
            <person name="Varghese N."/>
            <person name="Submissions S."/>
        </authorList>
    </citation>
    <scope>NUCLEOTIDE SEQUENCE [LARGE SCALE GENOMIC DNA]</scope>
    <source>
        <strain evidence="3">DSM 11116</strain>
    </source>
</reference>
<dbReference type="PANTHER" id="PTHR41913">
    <property type="entry name" value="DUF1684 DOMAIN-CONTAINING PROTEIN"/>
    <property type="match status" value="1"/>
</dbReference>
<feature type="chain" id="PRO_5013098119" description="DUF1684 domain-containing protein" evidence="1">
    <location>
        <begin position="23"/>
        <end position="212"/>
    </location>
</feature>
<gene>
    <name evidence="2" type="ORF">SAMN06265337_3907</name>
</gene>
<sequence length="212" mass="23836">MLRLYASVLLCAILLISGVATAQHASKRPTAQEFEVAIVAFQQTLNTEYRNPTESPLPPEAREKFTGLAFFPSNYSACVLARFVRDSLQAPFPMPTSTVRRPLYQKYGELHFTLEGKRLQLTVYQSLDLLQKPGYQDYLFVPFTDQTNGRTSYGGGRYIDLRLGQIQQGQVVVDFNQAYNPFCAYSPQYSCPVPPIENRLPVAIKAGVMSDH</sequence>
<dbReference type="OrthoDB" id="5493262at2"/>
<dbReference type="PANTHER" id="PTHR41913:SF1">
    <property type="entry name" value="DUF1684 DOMAIN-CONTAINING PROTEIN"/>
    <property type="match status" value="1"/>
</dbReference>
<protein>
    <recommendedName>
        <fullName evidence="4">DUF1684 domain-containing protein</fullName>
    </recommendedName>
</protein>
<evidence type="ECO:0000313" key="3">
    <source>
        <dbReference type="Proteomes" id="UP000198131"/>
    </source>
</evidence>
<dbReference type="EMBL" id="FYEW01000003">
    <property type="protein sequence ID" value="SNC77324.1"/>
    <property type="molecule type" value="Genomic_DNA"/>
</dbReference>
<keyword evidence="1" id="KW-0732">Signal</keyword>
<organism evidence="2 3">
    <name type="scientific">Hymenobacter gelipurpurascens</name>
    <dbReference type="NCBI Taxonomy" id="89968"/>
    <lineage>
        <taxon>Bacteria</taxon>
        <taxon>Pseudomonadati</taxon>
        <taxon>Bacteroidota</taxon>
        <taxon>Cytophagia</taxon>
        <taxon>Cytophagales</taxon>
        <taxon>Hymenobacteraceae</taxon>
        <taxon>Hymenobacter</taxon>
    </lineage>
</organism>
<evidence type="ECO:0000313" key="2">
    <source>
        <dbReference type="EMBL" id="SNC77324.1"/>
    </source>
</evidence>
<keyword evidence="3" id="KW-1185">Reference proteome</keyword>
<dbReference type="InterPro" id="IPR012467">
    <property type="entry name" value="DUF1684"/>
</dbReference>
<name>A0A212UGY5_9BACT</name>
<dbReference type="AlphaFoldDB" id="A0A212UGY5"/>
<evidence type="ECO:0008006" key="4">
    <source>
        <dbReference type="Google" id="ProtNLM"/>
    </source>
</evidence>
<accession>A0A212UGY5</accession>
<dbReference type="Proteomes" id="UP000198131">
    <property type="component" value="Unassembled WGS sequence"/>
</dbReference>
<evidence type="ECO:0000256" key="1">
    <source>
        <dbReference type="SAM" id="SignalP"/>
    </source>
</evidence>
<dbReference type="RefSeq" id="WP_088845306.1">
    <property type="nucleotide sequence ID" value="NZ_FYEW01000003.1"/>
</dbReference>
<feature type="signal peptide" evidence="1">
    <location>
        <begin position="1"/>
        <end position="22"/>
    </location>
</feature>